<name>A0A7S3L351_9STRA</name>
<dbReference type="EMBL" id="HBIM01005860">
    <property type="protein sequence ID" value="CAE0407154.1"/>
    <property type="molecule type" value="Transcribed_RNA"/>
</dbReference>
<feature type="compositionally biased region" description="Basic and acidic residues" evidence="1">
    <location>
        <begin position="416"/>
        <end position="426"/>
    </location>
</feature>
<feature type="compositionally biased region" description="Basic and acidic residues" evidence="1">
    <location>
        <begin position="533"/>
        <end position="559"/>
    </location>
</feature>
<feature type="compositionally biased region" description="Basic residues" evidence="1">
    <location>
        <begin position="560"/>
        <end position="570"/>
    </location>
</feature>
<feature type="compositionally biased region" description="Polar residues" evidence="1">
    <location>
        <begin position="624"/>
        <end position="635"/>
    </location>
</feature>
<feature type="compositionally biased region" description="Basic and acidic residues" evidence="1">
    <location>
        <begin position="474"/>
        <end position="484"/>
    </location>
</feature>
<reference evidence="2" key="1">
    <citation type="submission" date="2021-01" db="EMBL/GenBank/DDBJ databases">
        <authorList>
            <person name="Corre E."/>
            <person name="Pelletier E."/>
            <person name="Niang G."/>
            <person name="Scheremetjew M."/>
            <person name="Finn R."/>
            <person name="Kale V."/>
            <person name="Holt S."/>
            <person name="Cochrane G."/>
            <person name="Meng A."/>
            <person name="Brown T."/>
            <person name="Cohen L."/>
        </authorList>
    </citation>
    <scope>NUCLEOTIDE SEQUENCE</scope>
    <source>
        <strain evidence="2">CCMP127</strain>
    </source>
</reference>
<feature type="compositionally biased region" description="Basic and acidic residues" evidence="1">
    <location>
        <begin position="166"/>
        <end position="180"/>
    </location>
</feature>
<feature type="compositionally biased region" description="Low complexity" evidence="1">
    <location>
        <begin position="74"/>
        <end position="88"/>
    </location>
</feature>
<evidence type="ECO:0000313" key="2">
    <source>
        <dbReference type="EMBL" id="CAE0407154.1"/>
    </source>
</evidence>
<proteinExistence type="predicted"/>
<organism evidence="2">
    <name type="scientific">Amphora coffeiformis</name>
    <dbReference type="NCBI Taxonomy" id="265554"/>
    <lineage>
        <taxon>Eukaryota</taxon>
        <taxon>Sar</taxon>
        <taxon>Stramenopiles</taxon>
        <taxon>Ochrophyta</taxon>
        <taxon>Bacillariophyta</taxon>
        <taxon>Bacillariophyceae</taxon>
        <taxon>Bacillariophycidae</taxon>
        <taxon>Thalassiophysales</taxon>
        <taxon>Catenulaceae</taxon>
        <taxon>Amphora</taxon>
    </lineage>
</organism>
<feature type="compositionally biased region" description="Low complexity" evidence="1">
    <location>
        <begin position="33"/>
        <end position="57"/>
    </location>
</feature>
<feature type="compositionally biased region" description="Polar residues" evidence="1">
    <location>
        <begin position="1"/>
        <end position="21"/>
    </location>
</feature>
<feature type="compositionally biased region" description="Basic residues" evidence="1">
    <location>
        <begin position="427"/>
        <end position="438"/>
    </location>
</feature>
<feature type="compositionally biased region" description="Low complexity" evidence="1">
    <location>
        <begin position="659"/>
        <end position="682"/>
    </location>
</feature>
<protein>
    <submittedName>
        <fullName evidence="2">Uncharacterized protein</fullName>
    </submittedName>
</protein>
<feature type="compositionally biased region" description="Low complexity" evidence="1">
    <location>
        <begin position="359"/>
        <end position="373"/>
    </location>
</feature>
<gene>
    <name evidence="2" type="ORF">ACOF00016_LOCUS4981</name>
</gene>
<accession>A0A7S3L351</accession>
<feature type="region of interest" description="Disordered" evidence="1">
    <location>
        <begin position="1"/>
        <end position="819"/>
    </location>
</feature>
<evidence type="ECO:0000256" key="1">
    <source>
        <dbReference type="SAM" id="MobiDB-lite"/>
    </source>
</evidence>
<dbReference type="AlphaFoldDB" id="A0A7S3L351"/>
<feature type="compositionally biased region" description="Low complexity" evidence="1">
    <location>
        <begin position="271"/>
        <end position="282"/>
    </location>
</feature>
<sequence length="819" mass="87561">MNDTPILSSYLESTRNKNTTIGRDKTYSKPRQSSTASTITTTTTSTTTKTMEGSSESLSATQQAREKSKSIEQPSSTSESTAESPTGGPSRGRDRGSPRGNGPPPRGRAKSAGPVSRSENTARPDNGKFEFVINANPDWKGFKKDPSGGSIASDDPNRKKNINGRQDPRSRPASRADARQRSKSAGPAPRRAVAMEPKFAPKSPNGRKTPLRSRSMDDPAALLGRPVGPRRSGTRPEPIVLSENGKGRPVRRNPGDSDSRSVGSADRGVRRTNSNDSDNRSNGPSKLTTPALALRANTRDNNALVRQRKEAVTASKAKAAGPTPWRQRMQEEKAAQQSSAASPDRAAMAKRRQSFGGFSTQSASKAAARASDSNDAPNRGRSMTPWRRGRDADAVKNGPRPRRGVSLGRKASPEIQRGRLDDDSAARGRRTMTPHRSRPSTGGNVGSEDGPARGRGAPVDRRGRSSTPGAAVRQRPDDASKPKAGEGTQKPSMKLSRDIAKGGAPSNQKPSMKLSRDQAKVSVPSNQKPSMKLSRDATKKLPAGKGEKNQQKSPDDKKGPGRTKLGKFFKKGKDGKAVAAEPDAGDAFSIEDSTPGGRKKPAEKGADKGAPRGRPQKSGKPRNAGTSGAQDSPSKIFSKKAEFAAPRRSKSLPLEEPDNPFAAPDDDPFASAADPFADAMDPFADEGNEPNFVGVDESSSSDEDDEEEDSSGSEDDESGSFFTSSEEDDSDDEEDSSDDEDSSEEDESDSDNDAPKRKKKNTIQLVAEAVIPPEEADSPVAKGQMPKRKTPQGQPDDDGFCPCCGQGWPNYDRWSKYLE</sequence>
<feature type="compositionally biased region" description="Acidic residues" evidence="1">
    <location>
        <begin position="699"/>
        <end position="718"/>
    </location>
</feature>
<feature type="compositionally biased region" description="Acidic residues" evidence="1">
    <location>
        <begin position="725"/>
        <end position="752"/>
    </location>
</feature>
<feature type="compositionally biased region" description="Basic and acidic residues" evidence="1">
    <location>
        <begin position="600"/>
        <end position="610"/>
    </location>
</feature>